<proteinExistence type="predicted"/>
<dbReference type="Proteomes" id="UP000499080">
    <property type="component" value="Unassembled WGS sequence"/>
</dbReference>
<reference evidence="2 3" key="1">
    <citation type="journal article" date="2019" name="Sci. Rep.">
        <title>Orb-weaving spider Araneus ventricosus genome elucidates the spidroin gene catalogue.</title>
        <authorList>
            <person name="Kono N."/>
            <person name="Nakamura H."/>
            <person name="Ohtoshi R."/>
            <person name="Moran D.A.P."/>
            <person name="Shinohara A."/>
            <person name="Yoshida Y."/>
            <person name="Fujiwara M."/>
            <person name="Mori M."/>
            <person name="Tomita M."/>
            <person name="Arakawa K."/>
        </authorList>
    </citation>
    <scope>NUCLEOTIDE SEQUENCE [LARGE SCALE GENOMIC DNA]</scope>
</reference>
<evidence type="ECO:0000313" key="2">
    <source>
        <dbReference type="EMBL" id="GBN16809.1"/>
    </source>
</evidence>
<keyword evidence="3" id="KW-1185">Reference proteome</keyword>
<gene>
    <name evidence="2" type="ORF">AVEN_109595_1</name>
</gene>
<feature type="compositionally biased region" description="Basic and acidic residues" evidence="1">
    <location>
        <begin position="71"/>
        <end position="83"/>
    </location>
</feature>
<evidence type="ECO:0000313" key="3">
    <source>
        <dbReference type="Proteomes" id="UP000499080"/>
    </source>
</evidence>
<sequence>MLHTRLFNVPIASLETSPCQLCLQHSSVIIIRDIPQCQHDPSPVRQPLSRGTLPGRPLGNPLRENLPPDFIKSENSTKNREVSSPKSLHNCR</sequence>
<evidence type="ECO:0000256" key="1">
    <source>
        <dbReference type="SAM" id="MobiDB-lite"/>
    </source>
</evidence>
<dbReference type="EMBL" id="BGPR01006188">
    <property type="protein sequence ID" value="GBN16809.1"/>
    <property type="molecule type" value="Genomic_DNA"/>
</dbReference>
<feature type="region of interest" description="Disordered" evidence="1">
    <location>
        <begin position="40"/>
        <end position="92"/>
    </location>
</feature>
<dbReference type="AlphaFoldDB" id="A0A4Y2LQR7"/>
<accession>A0A4Y2LQR7</accession>
<organism evidence="2 3">
    <name type="scientific">Araneus ventricosus</name>
    <name type="common">Orbweaver spider</name>
    <name type="synonym">Epeira ventricosa</name>
    <dbReference type="NCBI Taxonomy" id="182803"/>
    <lineage>
        <taxon>Eukaryota</taxon>
        <taxon>Metazoa</taxon>
        <taxon>Ecdysozoa</taxon>
        <taxon>Arthropoda</taxon>
        <taxon>Chelicerata</taxon>
        <taxon>Arachnida</taxon>
        <taxon>Araneae</taxon>
        <taxon>Araneomorphae</taxon>
        <taxon>Entelegynae</taxon>
        <taxon>Araneoidea</taxon>
        <taxon>Araneidae</taxon>
        <taxon>Araneus</taxon>
    </lineage>
</organism>
<name>A0A4Y2LQR7_ARAVE</name>
<protein>
    <submittedName>
        <fullName evidence="2">Uncharacterized protein</fullName>
    </submittedName>
</protein>
<comment type="caution">
    <text evidence="2">The sequence shown here is derived from an EMBL/GenBank/DDBJ whole genome shotgun (WGS) entry which is preliminary data.</text>
</comment>